<dbReference type="InterPro" id="IPR050074">
    <property type="entry name" value="DHO_dehydrogenase"/>
</dbReference>
<dbReference type="Gene3D" id="3.20.20.70">
    <property type="entry name" value="Aldolase class I"/>
    <property type="match status" value="2"/>
</dbReference>
<comment type="similarity">
    <text evidence="4">Belongs to the dihydroorotate dehydrogenase family. Type 2 subfamily.</text>
</comment>
<evidence type="ECO:0000313" key="16">
    <source>
        <dbReference type="EMBL" id="CAH7672432.1"/>
    </source>
</evidence>
<protein>
    <recommendedName>
        <fullName evidence="6">Dihydroorotate dehydrogenase (quinone), mitochondrial</fullName>
        <ecNumber evidence="5">1.3.5.2</ecNumber>
    </recommendedName>
    <alternativeName>
        <fullName evidence="11">Dihydroorotate oxidase</fullName>
    </alternativeName>
</protein>
<reference evidence="16" key="1">
    <citation type="submission" date="2022-06" db="EMBL/GenBank/DDBJ databases">
        <authorList>
            <consortium name="SYNGENTA / RWTH Aachen University"/>
        </authorList>
    </citation>
    <scope>NUCLEOTIDE SEQUENCE</scope>
</reference>
<sequence length="699" mass="78799">MIRRTIYNSSNCISRFSSQSIRCCSNNSLRKELELSLRQQHHHQNYSTSTDSINGSVSNRLWNYTKLTGLLIGVTTSIVYLTDTRSSIHSWLSLPILNLISDGDPEKAHSLAVKALKFVGQKGLIKDRVDDSDRLSFELWGKKFKNPIGLAAGFDKDGDCIDGLFDIGFGYVEIGSITPEAQPGNPRPRLFKLSSTDSIINRYGFNSEGHLPVLIKLRNRILNFVERNRYSILNNDRSSNLDRDDLDLIQKIFEPSSSPIPSTEGQSLRDQEANDLFRIDERLDGLIEKIGLQNSLRPQSVLAINLGKNLTTATTDSIKDFKLGIQRFNHLADLLVINISSPNTPGLRDLQGKEFLEELLKDLIQTRDELGSKDEGRRKTPVLIKISPDLSVEELVEISEVAKESKVDGIIVSNTTIQRPIECGTVVEKELLKERGGLSGPPLKPLSLRALSIIYSNTQGTIPLIGCGGISSGRDVLDYGLAGASFVQLYSSLVFGGIGLPRRIKDELVELLDDYKDKYHEQSQKEALEQQEEITEGERILRDDGNDPGRKLRWKDIVGRGAEGRIEGLTIQQLLEREREAKRLEEMERSDQRFREATEKIREEYRKLEGLVRSFEEERRDERSREFFKKILVDEDSKMKTNSSCKSDENGNFKEDGKAESGDVDNGGVLVDGEGRGILIGWKNKRQNEIEEKNFIRSV</sequence>
<evidence type="ECO:0000256" key="1">
    <source>
        <dbReference type="ARBA" id="ARBA00001917"/>
    </source>
</evidence>
<dbReference type="GO" id="GO:0009220">
    <property type="term" value="P:pyrimidine ribonucleotide biosynthetic process"/>
    <property type="evidence" value="ECO:0007669"/>
    <property type="project" value="TreeGrafter"/>
</dbReference>
<comment type="subcellular location">
    <subcellularLocation>
        <location evidence="2">Membrane</location>
    </subcellularLocation>
</comment>
<evidence type="ECO:0000256" key="4">
    <source>
        <dbReference type="ARBA" id="ARBA00005359"/>
    </source>
</evidence>
<evidence type="ECO:0000256" key="6">
    <source>
        <dbReference type="ARBA" id="ARBA00017599"/>
    </source>
</evidence>
<dbReference type="Pfam" id="PF01180">
    <property type="entry name" value="DHO_dh"/>
    <property type="match status" value="1"/>
</dbReference>
<gene>
    <name evidence="16" type="ORF">PPACK8108_LOCUS7247</name>
</gene>
<keyword evidence="10" id="KW-0472">Membrane</keyword>
<evidence type="ECO:0000259" key="15">
    <source>
        <dbReference type="Pfam" id="PF01180"/>
    </source>
</evidence>
<dbReference type="Proteomes" id="UP001153365">
    <property type="component" value="Unassembled WGS sequence"/>
</dbReference>
<evidence type="ECO:0000256" key="8">
    <source>
        <dbReference type="ARBA" id="ARBA00022643"/>
    </source>
</evidence>
<dbReference type="SUPFAM" id="SSF51395">
    <property type="entry name" value="FMN-linked oxidoreductases"/>
    <property type="match status" value="1"/>
</dbReference>
<evidence type="ECO:0000256" key="13">
    <source>
        <dbReference type="SAM" id="Coils"/>
    </source>
</evidence>
<dbReference type="GO" id="GO:0006207">
    <property type="term" value="P:'de novo' pyrimidine nucleobase biosynthetic process"/>
    <property type="evidence" value="ECO:0007669"/>
    <property type="project" value="InterPro"/>
</dbReference>
<feature type="compositionally biased region" description="Basic and acidic residues" evidence="14">
    <location>
        <begin position="646"/>
        <end position="661"/>
    </location>
</feature>
<dbReference type="PANTHER" id="PTHR48109:SF4">
    <property type="entry name" value="DIHYDROOROTATE DEHYDROGENASE (QUINONE), MITOCHONDRIAL"/>
    <property type="match status" value="1"/>
</dbReference>
<evidence type="ECO:0000256" key="5">
    <source>
        <dbReference type="ARBA" id="ARBA00012791"/>
    </source>
</evidence>
<feature type="compositionally biased region" description="Basic and acidic residues" evidence="14">
    <location>
        <begin position="536"/>
        <end position="547"/>
    </location>
</feature>
<dbReference type="EMBL" id="CALTRL010001410">
    <property type="protein sequence ID" value="CAH7672432.1"/>
    <property type="molecule type" value="Genomic_DNA"/>
</dbReference>
<evidence type="ECO:0000256" key="14">
    <source>
        <dbReference type="SAM" id="MobiDB-lite"/>
    </source>
</evidence>
<dbReference type="PROSITE" id="PS00912">
    <property type="entry name" value="DHODEHASE_2"/>
    <property type="match status" value="1"/>
</dbReference>
<dbReference type="EC" id="1.3.5.2" evidence="5"/>
<feature type="coiled-coil region" evidence="13">
    <location>
        <begin position="584"/>
        <end position="625"/>
    </location>
</feature>
<dbReference type="GO" id="GO:0106430">
    <property type="term" value="F:dihydroorotate dehydrogenase (quinone) activity"/>
    <property type="evidence" value="ECO:0007669"/>
    <property type="project" value="UniProtKB-EC"/>
</dbReference>
<evidence type="ECO:0000256" key="7">
    <source>
        <dbReference type="ARBA" id="ARBA00022630"/>
    </source>
</evidence>
<name>A0AAV0AWY3_PHAPC</name>
<accession>A0AAV0AWY3</accession>
<keyword evidence="8" id="KW-0288">FMN</keyword>
<dbReference type="PROSITE" id="PS00911">
    <property type="entry name" value="DHODEHASE_1"/>
    <property type="match status" value="1"/>
</dbReference>
<dbReference type="InterPro" id="IPR005719">
    <property type="entry name" value="Dihydroorotate_DH_2"/>
</dbReference>
<keyword evidence="7" id="KW-0285">Flavoprotein</keyword>
<comment type="cofactor">
    <cofactor evidence="1">
        <name>FMN</name>
        <dbReference type="ChEBI" id="CHEBI:58210"/>
    </cofactor>
</comment>
<dbReference type="AlphaFoldDB" id="A0AAV0AWY3"/>
<comment type="caution">
    <text evidence="16">The sequence shown here is derived from an EMBL/GenBank/DDBJ whole genome shotgun (WGS) entry which is preliminary data.</text>
</comment>
<dbReference type="CDD" id="cd04738">
    <property type="entry name" value="DHOD_2_like"/>
    <property type="match status" value="1"/>
</dbReference>
<feature type="region of interest" description="Disordered" evidence="14">
    <location>
        <begin position="524"/>
        <end position="547"/>
    </location>
</feature>
<organism evidence="16 17">
    <name type="scientific">Phakopsora pachyrhizi</name>
    <name type="common">Asian soybean rust disease fungus</name>
    <dbReference type="NCBI Taxonomy" id="170000"/>
    <lineage>
        <taxon>Eukaryota</taxon>
        <taxon>Fungi</taxon>
        <taxon>Dikarya</taxon>
        <taxon>Basidiomycota</taxon>
        <taxon>Pucciniomycotina</taxon>
        <taxon>Pucciniomycetes</taxon>
        <taxon>Pucciniales</taxon>
        <taxon>Phakopsoraceae</taxon>
        <taxon>Phakopsora</taxon>
    </lineage>
</organism>
<evidence type="ECO:0000313" key="17">
    <source>
        <dbReference type="Proteomes" id="UP001153365"/>
    </source>
</evidence>
<evidence type="ECO:0000256" key="11">
    <source>
        <dbReference type="ARBA" id="ARBA00031623"/>
    </source>
</evidence>
<dbReference type="InterPro" id="IPR001295">
    <property type="entry name" value="Dihydroorotate_DH_CS"/>
</dbReference>
<keyword evidence="9" id="KW-0560">Oxidoreductase</keyword>
<dbReference type="InterPro" id="IPR013785">
    <property type="entry name" value="Aldolase_TIM"/>
</dbReference>
<proteinExistence type="inferred from homology"/>
<feature type="region of interest" description="Disordered" evidence="14">
    <location>
        <begin position="639"/>
        <end position="668"/>
    </location>
</feature>
<evidence type="ECO:0000256" key="10">
    <source>
        <dbReference type="ARBA" id="ARBA00023136"/>
    </source>
</evidence>
<dbReference type="GO" id="GO:0005743">
    <property type="term" value="C:mitochondrial inner membrane"/>
    <property type="evidence" value="ECO:0007669"/>
    <property type="project" value="TreeGrafter"/>
</dbReference>
<comment type="pathway">
    <text evidence="3">Pyrimidine metabolism; UMP biosynthesis via de novo pathway; orotate from (S)-dihydroorotate (quinone route): step 1/1.</text>
</comment>
<evidence type="ECO:0000256" key="2">
    <source>
        <dbReference type="ARBA" id="ARBA00004370"/>
    </source>
</evidence>
<dbReference type="InterPro" id="IPR005720">
    <property type="entry name" value="Dihydroorotate_DH_cat"/>
</dbReference>
<evidence type="ECO:0000256" key="3">
    <source>
        <dbReference type="ARBA" id="ARBA00005161"/>
    </source>
</evidence>
<dbReference type="PANTHER" id="PTHR48109">
    <property type="entry name" value="DIHYDROOROTATE DEHYDROGENASE (QUINONE), MITOCHONDRIAL-RELATED"/>
    <property type="match status" value="1"/>
</dbReference>
<keyword evidence="17" id="KW-1185">Reference proteome</keyword>
<feature type="domain" description="Dihydroorotate dehydrogenase catalytic" evidence="15">
    <location>
        <begin position="135"/>
        <end position="512"/>
    </location>
</feature>
<evidence type="ECO:0000256" key="9">
    <source>
        <dbReference type="ARBA" id="ARBA00023002"/>
    </source>
</evidence>
<comment type="catalytic activity">
    <reaction evidence="12">
        <text>(S)-dihydroorotate + a quinone = orotate + a quinol</text>
        <dbReference type="Rhea" id="RHEA:30187"/>
        <dbReference type="ChEBI" id="CHEBI:24646"/>
        <dbReference type="ChEBI" id="CHEBI:30839"/>
        <dbReference type="ChEBI" id="CHEBI:30864"/>
        <dbReference type="ChEBI" id="CHEBI:132124"/>
        <dbReference type="EC" id="1.3.5.2"/>
    </reaction>
</comment>
<evidence type="ECO:0000256" key="12">
    <source>
        <dbReference type="ARBA" id="ARBA00048639"/>
    </source>
</evidence>
<keyword evidence="13" id="KW-0175">Coiled coil</keyword>